<proteinExistence type="predicted"/>
<name>A0A7N1A928_KALFE</name>
<dbReference type="Pfam" id="PF00226">
    <property type="entry name" value="DnaJ"/>
    <property type="match status" value="1"/>
</dbReference>
<feature type="compositionally biased region" description="Polar residues" evidence="1">
    <location>
        <begin position="193"/>
        <end position="205"/>
    </location>
</feature>
<feature type="domain" description="J" evidence="2">
    <location>
        <begin position="67"/>
        <end position="131"/>
    </location>
</feature>
<dbReference type="PANTHER" id="PTHR47374:SF10">
    <property type="entry name" value="HEAT SHOCK N-TERMINAL DOMAIN-CONTAINING PROTEIN, PUTATIVE-RELATED"/>
    <property type="match status" value="1"/>
</dbReference>
<dbReference type="InterPro" id="IPR024593">
    <property type="entry name" value="DUF3444"/>
</dbReference>
<evidence type="ECO:0000313" key="3">
    <source>
        <dbReference type="EnsemblPlants" id="Kaladp0674s0153.1.v1.1.CDS.1"/>
    </source>
</evidence>
<dbReference type="CDD" id="cd06257">
    <property type="entry name" value="DnaJ"/>
    <property type="match status" value="1"/>
</dbReference>
<sequence length="712" mass="81149">MNVTMAEERREVGVAEKMMVGKNYVGAREKLIKALQSSPPTDNANQMMTVCDILSAASIKFPNFGIDYYWVLQLSPLCSESDVNYRYQKLVKALQPSRYKIHGAPLAGKLIREAFAVLSDPLRRGAYDVKRADTREGYRSFNMQTSVYYNSSDVSMETTLQSSTASRIDGQGSTSGGNLTAVEVCPEVDVTKQEPSQASENTSSRENVEAENNKSSEMSTAMDSDPSLSSKTSDKSCDQDFYDFEKEKQNEKFEIGEIWACSHQANVVKGRRYARVDNNSNTDSSLVVTWLKPKPISAGERRWCEAGLPVACGSFEIDPELRGRESWPMVLAYKCSWVDGMTDEQFEIYPKRGEVWAVYKDWDLDRLADSPEDVKRLEFDFIELLSDFSKYLGADGAYLAKVDNFRNIFERKLSEENHIATHIHPEDLFMFSHRVPAYRFEGGELDGVMNGMIELDRSAMVTENCEPNQVKDELEEEDSERVSFTHTELPAPLNTYSEDQFLSPRWSKYDFSPGQVWAFFCSEDYMPRSYALVEAVVSENQVSVTLLDPAWVADSEHRPTAANVAAYGIYKLSEASLVMDMSRFSHLAKCQKSSDRQFYKVCPRKGEIWALYENWNHRWKQPEYITSQYGVVEILTEFADGVIIAKLEEVKGCLTFYNRQEHDGFQLTHMIPKYEQLRFSHQIPAFKVPGIGMYRIPEEAWHLEPSALPPKI</sequence>
<evidence type="ECO:0000256" key="1">
    <source>
        <dbReference type="SAM" id="MobiDB-lite"/>
    </source>
</evidence>
<evidence type="ECO:0000259" key="2">
    <source>
        <dbReference type="PROSITE" id="PS50076"/>
    </source>
</evidence>
<feature type="region of interest" description="Disordered" evidence="1">
    <location>
        <begin position="190"/>
        <end position="236"/>
    </location>
</feature>
<dbReference type="EnsemblPlants" id="Kaladp0674s0153.1.v1.1">
    <property type="protein sequence ID" value="Kaladp0674s0153.1.v1.1.CDS.1"/>
    <property type="gene ID" value="Kaladp0674s0153.v1.1"/>
</dbReference>
<dbReference type="AlphaFoldDB" id="A0A7N1A928"/>
<protein>
    <recommendedName>
        <fullName evidence="2">J domain-containing protein</fullName>
    </recommendedName>
</protein>
<evidence type="ECO:0000313" key="4">
    <source>
        <dbReference type="Proteomes" id="UP000594263"/>
    </source>
</evidence>
<dbReference type="Gene3D" id="1.10.287.110">
    <property type="entry name" value="DnaJ domain"/>
    <property type="match status" value="1"/>
</dbReference>
<dbReference type="Gramene" id="Kaladp0674s0153.1.v1.1">
    <property type="protein sequence ID" value="Kaladp0674s0153.1.v1.1.CDS.1"/>
    <property type="gene ID" value="Kaladp0674s0153.v1.1"/>
</dbReference>
<organism evidence="3 4">
    <name type="scientific">Kalanchoe fedtschenkoi</name>
    <name type="common">Lavender scallops</name>
    <name type="synonym">South American air plant</name>
    <dbReference type="NCBI Taxonomy" id="63787"/>
    <lineage>
        <taxon>Eukaryota</taxon>
        <taxon>Viridiplantae</taxon>
        <taxon>Streptophyta</taxon>
        <taxon>Embryophyta</taxon>
        <taxon>Tracheophyta</taxon>
        <taxon>Spermatophyta</taxon>
        <taxon>Magnoliopsida</taxon>
        <taxon>eudicotyledons</taxon>
        <taxon>Gunneridae</taxon>
        <taxon>Pentapetalae</taxon>
        <taxon>Saxifragales</taxon>
        <taxon>Crassulaceae</taxon>
        <taxon>Kalanchoe</taxon>
    </lineage>
</organism>
<dbReference type="Proteomes" id="UP000594263">
    <property type="component" value="Unplaced"/>
</dbReference>
<dbReference type="PANTHER" id="PTHR47374">
    <property type="entry name" value="ENDOSOME ANTIGEN-LIKE PROTEIN, PUTATIVE (DUF3444)-RELATED"/>
    <property type="match status" value="1"/>
</dbReference>
<reference evidence="3" key="1">
    <citation type="submission" date="2021-01" db="UniProtKB">
        <authorList>
            <consortium name="EnsemblPlants"/>
        </authorList>
    </citation>
    <scope>IDENTIFICATION</scope>
</reference>
<dbReference type="PROSITE" id="PS50076">
    <property type="entry name" value="DNAJ_2"/>
    <property type="match status" value="1"/>
</dbReference>
<dbReference type="Pfam" id="PF11926">
    <property type="entry name" value="DUF3444"/>
    <property type="match status" value="2"/>
</dbReference>
<dbReference type="InterPro" id="IPR036869">
    <property type="entry name" value="J_dom_sf"/>
</dbReference>
<feature type="compositionally biased region" description="Polar residues" evidence="1">
    <location>
        <begin position="215"/>
        <end position="231"/>
    </location>
</feature>
<dbReference type="SUPFAM" id="SSF46565">
    <property type="entry name" value="Chaperone J-domain"/>
    <property type="match status" value="1"/>
</dbReference>
<feature type="region of interest" description="Disordered" evidence="1">
    <location>
        <begin position="160"/>
        <end position="179"/>
    </location>
</feature>
<keyword evidence="4" id="KW-1185">Reference proteome</keyword>
<dbReference type="OMA" id="WFKPSPQ"/>
<dbReference type="InterPro" id="IPR001623">
    <property type="entry name" value="DnaJ_domain"/>
</dbReference>
<accession>A0A7N1A928</accession>